<feature type="domain" description="Radical SAM core" evidence="6">
    <location>
        <begin position="159"/>
        <end position="404"/>
    </location>
</feature>
<dbReference type="SFLD" id="SFLDG01123">
    <property type="entry name" value="methyltransferase_(Class_B)"/>
    <property type="match status" value="1"/>
</dbReference>
<keyword evidence="4" id="KW-0408">Iron</keyword>
<keyword evidence="3" id="KW-0479">Metal-binding</keyword>
<dbReference type="GO" id="GO:0046872">
    <property type="term" value="F:metal ion binding"/>
    <property type="evidence" value="ECO:0007669"/>
    <property type="project" value="UniProtKB-KW"/>
</dbReference>
<protein>
    <submittedName>
        <fullName evidence="7">DUF4070 domain-containing protein</fullName>
    </submittedName>
</protein>
<dbReference type="GO" id="GO:0005829">
    <property type="term" value="C:cytosol"/>
    <property type="evidence" value="ECO:0007669"/>
    <property type="project" value="TreeGrafter"/>
</dbReference>
<dbReference type="Gene3D" id="3.40.50.280">
    <property type="entry name" value="Cobalamin-binding domain"/>
    <property type="match status" value="1"/>
</dbReference>
<dbReference type="InterPro" id="IPR034530">
    <property type="entry name" value="HpnP-like"/>
</dbReference>
<dbReference type="Proteomes" id="UP000614424">
    <property type="component" value="Unassembled WGS sequence"/>
</dbReference>
<proteinExistence type="predicted"/>
<dbReference type="Pfam" id="PF02310">
    <property type="entry name" value="B12-binding"/>
    <property type="match status" value="1"/>
</dbReference>
<evidence type="ECO:0000313" key="7">
    <source>
        <dbReference type="EMBL" id="MBC8317115.1"/>
    </source>
</evidence>
<sequence>MNILLVYPEYPDTFWSFKHSLKFIAKKAAFPPLGLLTVAAMLPDSWNKKLVDLNVEPLPNEKLVWADIVFLSAMIVQKESVRQIIQRCKRHGKKIVAGGPLFNFQHKQFADVDHFVLNEAEVTLPLFLNDLATQNLKAVYSSQKRPDIIQTPVPLWSLIDIKNYATMAIQYSRGCPFNCEFCDIIIMNGRTQRAKSPAQMKREFQALFDAGWRKSVFIVDDNFIGNTKEVKQLLPTLIKWQQEHQFPFTLLTEVSVNLANDEELMQLMSAANFFKVFMGLETPNHESLVECGKKQNMVGSLAKVVDTIHRHGMQVMGGFIVGFDQDPENIFDMQVRFIQKIGVVTAMVGILTALPQTRLWHRLKAEGRLLSDATGENTDGRLNFIPKMEREKLIEGYQKLLTTLYTPKQYYQRINIFLKNYTPTARTKVTREDLLAFTRAAWRLGIVSKARFFYWKLILKTFLVKRRALPIAVELAIHGFHFERIIERVCQPSKSVLLKS</sequence>
<dbReference type="InterPro" id="IPR006638">
    <property type="entry name" value="Elp3/MiaA/NifB-like_rSAM"/>
</dbReference>
<dbReference type="GO" id="GO:0031419">
    <property type="term" value="F:cobalamin binding"/>
    <property type="evidence" value="ECO:0007669"/>
    <property type="project" value="InterPro"/>
</dbReference>
<dbReference type="InterPro" id="IPR006158">
    <property type="entry name" value="Cobalamin-bd"/>
</dbReference>
<evidence type="ECO:0000256" key="1">
    <source>
        <dbReference type="ARBA" id="ARBA00001966"/>
    </source>
</evidence>
<dbReference type="InterPro" id="IPR025274">
    <property type="entry name" value="DUF4070"/>
</dbReference>
<accession>A0A8J6NBK1</accession>
<evidence type="ECO:0000256" key="2">
    <source>
        <dbReference type="ARBA" id="ARBA00022691"/>
    </source>
</evidence>
<dbReference type="InterPro" id="IPR023404">
    <property type="entry name" value="rSAM_horseshoe"/>
</dbReference>
<dbReference type="InterPro" id="IPR058240">
    <property type="entry name" value="rSAM_sf"/>
</dbReference>
<dbReference type="SFLD" id="SFLDS00029">
    <property type="entry name" value="Radical_SAM"/>
    <property type="match status" value="1"/>
</dbReference>
<dbReference type="InterPro" id="IPR034466">
    <property type="entry name" value="Methyltransferase_Class_B"/>
</dbReference>
<dbReference type="Pfam" id="PF04055">
    <property type="entry name" value="Radical_SAM"/>
    <property type="match status" value="1"/>
</dbReference>
<dbReference type="EMBL" id="JACNJZ010000071">
    <property type="protein sequence ID" value="MBC8317115.1"/>
    <property type="molecule type" value="Genomic_DNA"/>
</dbReference>
<evidence type="ECO:0000256" key="3">
    <source>
        <dbReference type="ARBA" id="ARBA00022723"/>
    </source>
</evidence>
<evidence type="ECO:0000313" key="8">
    <source>
        <dbReference type="Proteomes" id="UP000614424"/>
    </source>
</evidence>
<organism evidence="7 8">
    <name type="scientific">Candidatus Desulfobia pelagia</name>
    <dbReference type="NCBI Taxonomy" id="2841692"/>
    <lineage>
        <taxon>Bacteria</taxon>
        <taxon>Pseudomonadati</taxon>
        <taxon>Thermodesulfobacteriota</taxon>
        <taxon>Desulfobulbia</taxon>
        <taxon>Desulfobulbales</taxon>
        <taxon>Desulfobulbaceae</taxon>
        <taxon>Candidatus Desulfobia</taxon>
    </lineage>
</organism>
<dbReference type="Gene3D" id="3.80.30.20">
    <property type="entry name" value="tm_1862 like domain"/>
    <property type="match status" value="1"/>
</dbReference>
<keyword evidence="5" id="KW-0411">Iron-sulfur</keyword>
<dbReference type="PROSITE" id="PS51918">
    <property type="entry name" value="RADICAL_SAM"/>
    <property type="match status" value="1"/>
</dbReference>
<reference evidence="7 8" key="1">
    <citation type="submission" date="2020-08" db="EMBL/GenBank/DDBJ databases">
        <title>Bridging the membrane lipid divide: bacteria of the FCB group superphylum have the potential to synthesize archaeal ether lipids.</title>
        <authorList>
            <person name="Villanueva L."/>
            <person name="Von Meijenfeldt F.A.B."/>
            <person name="Westbye A.B."/>
            <person name="Yadav S."/>
            <person name="Hopmans E.C."/>
            <person name="Dutilh B.E."/>
            <person name="Sinninghe Damste J.S."/>
        </authorList>
    </citation>
    <scope>NUCLEOTIDE SEQUENCE [LARGE SCALE GENOMIC DNA]</scope>
    <source>
        <strain evidence="7">NIOZ-UU47</strain>
    </source>
</reference>
<name>A0A8J6NBK1_9BACT</name>
<dbReference type="Pfam" id="PF13282">
    <property type="entry name" value="DUF4070"/>
    <property type="match status" value="1"/>
</dbReference>
<comment type="caution">
    <text evidence="7">The sequence shown here is derived from an EMBL/GenBank/DDBJ whole genome shotgun (WGS) entry which is preliminary data.</text>
</comment>
<keyword evidence="2" id="KW-0949">S-adenosyl-L-methionine</keyword>
<gene>
    <name evidence="7" type="ORF">H8E41_04360</name>
</gene>
<dbReference type="SFLD" id="SFLDF00303">
    <property type="entry name" value="hopanoid_C2-methyltransferase"/>
    <property type="match status" value="1"/>
</dbReference>
<dbReference type="SMART" id="SM00729">
    <property type="entry name" value="Elp3"/>
    <property type="match status" value="1"/>
</dbReference>
<dbReference type="PANTHER" id="PTHR43409:SF3">
    <property type="entry name" value="HYPOTHETICAL METHYLTRANSFERASE"/>
    <property type="match status" value="1"/>
</dbReference>
<dbReference type="InterPro" id="IPR007197">
    <property type="entry name" value="rSAM"/>
</dbReference>
<evidence type="ECO:0000259" key="6">
    <source>
        <dbReference type="PROSITE" id="PS51918"/>
    </source>
</evidence>
<comment type="cofactor">
    <cofactor evidence="1">
        <name>[4Fe-4S] cluster</name>
        <dbReference type="ChEBI" id="CHEBI:49883"/>
    </cofactor>
</comment>
<dbReference type="GO" id="GO:0003824">
    <property type="term" value="F:catalytic activity"/>
    <property type="evidence" value="ECO:0007669"/>
    <property type="project" value="InterPro"/>
</dbReference>
<dbReference type="AlphaFoldDB" id="A0A8J6NBK1"/>
<evidence type="ECO:0000256" key="4">
    <source>
        <dbReference type="ARBA" id="ARBA00023004"/>
    </source>
</evidence>
<dbReference type="SFLD" id="SFLDG01082">
    <property type="entry name" value="B12-binding_domain_containing"/>
    <property type="match status" value="1"/>
</dbReference>
<evidence type="ECO:0000256" key="5">
    <source>
        <dbReference type="ARBA" id="ARBA00023014"/>
    </source>
</evidence>
<dbReference type="PANTHER" id="PTHR43409">
    <property type="entry name" value="ANAEROBIC MAGNESIUM-PROTOPORPHYRIN IX MONOMETHYL ESTER CYCLASE-RELATED"/>
    <property type="match status" value="1"/>
</dbReference>
<dbReference type="SUPFAM" id="SSF102114">
    <property type="entry name" value="Radical SAM enzymes"/>
    <property type="match status" value="1"/>
</dbReference>
<dbReference type="InterPro" id="IPR051198">
    <property type="entry name" value="BchE-like"/>
</dbReference>
<dbReference type="GO" id="GO:0051536">
    <property type="term" value="F:iron-sulfur cluster binding"/>
    <property type="evidence" value="ECO:0007669"/>
    <property type="project" value="UniProtKB-KW"/>
</dbReference>